<reference evidence="7 8" key="1">
    <citation type="journal article" date="2020" name="J. Phycol.">
        <title>Comparative genome analysis reveals Cyanidiococcus gen. nov., a new extremophilic red algal genus sister to Cyanidioschyzon (Cyanidioschyzonaceae, Rhodophyta).</title>
        <authorList>
            <person name="Liu S.-L."/>
            <person name="Chiang Y.-R."/>
            <person name="Yoon H.S."/>
            <person name="Fu H.-Y."/>
        </authorList>
    </citation>
    <scope>NUCLEOTIDE SEQUENCE [LARGE SCALE GENOMIC DNA]</scope>
    <source>
        <strain evidence="7 8">THAL066</strain>
    </source>
</reference>
<dbReference type="Proteomes" id="UP000530660">
    <property type="component" value="Unassembled WGS sequence"/>
</dbReference>
<dbReference type="OrthoDB" id="439710at2759"/>
<feature type="domain" description="Aminoacyl-tRNA synthetase class II (D/K/N)" evidence="6">
    <location>
        <begin position="22"/>
        <end position="110"/>
    </location>
</feature>
<dbReference type="AlphaFoldDB" id="A0A7J7IHE1"/>
<keyword evidence="3" id="KW-0067">ATP-binding</keyword>
<dbReference type="Pfam" id="PF00152">
    <property type="entry name" value="tRNA-synt_2"/>
    <property type="match status" value="1"/>
</dbReference>
<gene>
    <name evidence="7" type="primary">DARS2_3</name>
    <name evidence="7" type="ORF">F1559_003554</name>
</gene>
<dbReference type="GO" id="GO:0006422">
    <property type="term" value="P:aspartyl-tRNA aminoacylation"/>
    <property type="evidence" value="ECO:0007669"/>
    <property type="project" value="TreeGrafter"/>
</dbReference>
<comment type="caution">
    <text evidence="7">The sequence shown here is derived from an EMBL/GenBank/DDBJ whole genome shotgun (WGS) entry which is preliminary data.</text>
</comment>
<protein>
    <submittedName>
        <fullName evidence="7">Aspartyl-tRNA synthetase 2, mitochondrial</fullName>
    </submittedName>
</protein>
<evidence type="ECO:0000256" key="4">
    <source>
        <dbReference type="ARBA" id="ARBA00022917"/>
    </source>
</evidence>
<keyword evidence="8" id="KW-1185">Reference proteome</keyword>
<keyword evidence="2" id="KW-0547">Nucleotide-binding</keyword>
<proteinExistence type="predicted"/>
<dbReference type="GO" id="GO:0004815">
    <property type="term" value="F:aspartate-tRNA ligase activity"/>
    <property type="evidence" value="ECO:0007669"/>
    <property type="project" value="TreeGrafter"/>
</dbReference>
<evidence type="ECO:0000313" key="7">
    <source>
        <dbReference type="EMBL" id="KAF6002515.1"/>
    </source>
</evidence>
<dbReference type="InterPro" id="IPR045864">
    <property type="entry name" value="aa-tRNA-synth_II/BPL/LPL"/>
</dbReference>
<keyword evidence="4" id="KW-0648">Protein biosynthesis</keyword>
<sequence length="180" mass="19487">MQEHRGPLSRNSAIVQELVRLQSDAYDLVCNGTEVGGGSIRIHDHELQRSVMRALSLTEADQEAKFGFLLQALRYGAPPHGGFAFGLDRCVMMASAQAQSLRDVIAFPKTTSASELMTAAPSAVEDEQLADLGISVTATKARQQDQPNGPNDTPRFNSSLASIVSGRHRKARVSKLQIDL</sequence>
<dbReference type="InterPro" id="IPR002312">
    <property type="entry name" value="Asp/Asn-tRNA-synth_IIb"/>
</dbReference>
<keyword evidence="1" id="KW-0436">Ligase</keyword>
<evidence type="ECO:0000256" key="3">
    <source>
        <dbReference type="ARBA" id="ARBA00022840"/>
    </source>
</evidence>
<name>A0A7J7IHE1_9RHOD</name>
<evidence type="ECO:0000313" key="8">
    <source>
        <dbReference type="Proteomes" id="UP000530660"/>
    </source>
</evidence>
<dbReference type="PANTHER" id="PTHR22594:SF5">
    <property type="entry name" value="ASPARTATE--TRNA LIGASE, MITOCHONDRIAL"/>
    <property type="match status" value="1"/>
</dbReference>
<keyword evidence="5 7" id="KW-0030">Aminoacyl-tRNA synthetase</keyword>
<dbReference type="InterPro" id="IPR004364">
    <property type="entry name" value="Aa-tRNA-synt_II"/>
</dbReference>
<dbReference type="GO" id="GO:0005524">
    <property type="term" value="F:ATP binding"/>
    <property type="evidence" value="ECO:0007669"/>
    <property type="project" value="UniProtKB-KW"/>
</dbReference>
<dbReference type="SUPFAM" id="SSF55681">
    <property type="entry name" value="Class II aaRS and biotin synthetases"/>
    <property type="match status" value="1"/>
</dbReference>
<dbReference type="PANTHER" id="PTHR22594">
    <property type="entry name" value="ASPARTYL/LYSYL-TRNA SYNTHETASE"/>
    <property type="match status" value="1"/>
</dbReference>
<evidence type="ECO:0000256" key="1">
    <source>
        <dbReference type="ARBA" id="ARBA00022598"/>
    </source>
</evidence>
<evidence type="ECO:0000256" key="5">
    <source>
        <dbReference type="ARBA" id="ARBA00023146"/>
    </source>
</evidence>
<dbReference type="PRINTS" id="PR01042">
    <property type="entry name" value="TRNASYNTHASP"/>
</dbReference>
<evidence type="ECO:0000256" key="2">
    <source>
        <dbReference type="ARBA" id="ARBA00022741"/>
    </source>
</evidence>
<evidence type="ECO:0000259" key="6">
    <source>
        <dbReference type="Pfam" id="PF00152"/>
    </source>
</evidence>
<organism evidence="7 8">
    <name type="scientific">Cyanidiococcus yangmingshanensis</name>
    <dbReference type="NCBI Taxonomy" id="2690220"/>
    <lineage>
        <taxon>Eukaryota</taxon>
        <taxon>Rhodophyta</taxon>
        <taxon>Bangiophyceae</taxon>
        <taxon>Cyanidiales</taxon>
        <taxon>Cyanidiaceae</taxon>
        <taxon>Cyanidiococcus</taxon>
    </lineage>
</organism>
<accession>A0A7J7IHE1</accession>
<dbReference type="EMBL" id="VWRR01000010">
    <property type="protein sequence ID" value="KAF6002515.1"/>
    <property type="molecule type" value="Genomic_DNA"/>
</dbReference>
<dbReference type="Gene3D" id="3.30.930.10">
    <property type="entry name" value="Bira Bifunctional Protein, Domain 2"/>
    <property type="match status" value="1"/>
</dbReference>